<dbReference type="GO" id="GO:0016758">
    <property type="term" value="F:hexosyltransferase activity"/>
    <property type="evidence" value="ECO:0007669"/>
    <property type="project" value="InterPro"/>
</dbReference>
<keyword evidence="6 9" id="KW-0472">Membrane</keyword>
<evidence type="ECO:0000256" key="7">
    <source>
        <dbReference type="ARBA" id="ARBA00024033"/>
    </source>
</evidence>
<feature type="transmembrane region" description="Helical" evidence="9">
    <location>
        <begin position="239"/>
        <end position="258"/>
    </location>
</feature>
<evidence type="ECO:0000313" key="11">
    <source>
        <dbReference type="Proteomes" id="UP000050164"/>
    </source>
</evidence>
<accession>A0A654ZPJ9</accession>
<evidence type="ECO:0000313" key="10">
    <source>
        <dbReference type="EMBL" id="CKR16059.1"/>
    </source>
</evidence>
<reference evidence="10 11" key="1">
    <citation type="submission" date="2015-03" db="EMBL/GenBank/DDBJ databases">
        <authorList>
            <consortium name="Pathogen Informatics"/>
        </authorList>
    </citation>
    <scope>NUCLEOTIDE SEQUENCE [LARGE SCALE GENOMIC DNA]</scope>
    <source>
        <strain evidence="10 11">Bir 185</strain>
    </source>
</reference>
<dbReference type="EMBL" id="CNFT01000126">
    <property type="protein sequence ID" value="CKR16059.1"/>
    <property type="molecule type" value="Genomic_DNA"/>
</dbReference>
<feature type="transmembrane region" description="Helical" evidence="9">
    <location>
        <begin position="126"/>
        <end position="150"/>
    </location>
</feature>
<keyword evidence="4 9" id="KW-0812">Transmembrane</keyword>
<name>A0A654ZPJ9_MYCTX</name>
<dbReference type="Pfam" id="PF09594">
    <property type="entry name" value="GT87"/>
    <property type="match status" value="1"/>
</dbReference>
<feature type="transmembrane region" description="Helical" evidence="9">
    <location>
        <begin position="318"/>
        <end position="340"/>
    </location>
</feature>
<evidence type="ECO:0000256" key="9">
    <source>
        <dbReference type="SAM" id="Phobius"/>
    </source>
</evidence>
<evidence type="ECO:0000256" key="8">
    <source>
        <dbReference type="SAM" id="MobiDB-lite"/>
    </source>
</evidence>
<comment type="similarity">
    <text evidence="7">Belongs to the glycosyltransferase 87 family.</text>
</comment>
<evidence type="ECO:0000256" key="1">
    <source>
        <dbReference type="ARBA" id="ARBA00004651"/>
    </source>
</evidence>
<feature type="transmembrane region" description="Helical" evidence="9">
    <location>
        <begin position="78"/>
        <end position="96"/>
    </location>
</feature>
<feature type="transmembrane region" description="Helical" evidence="9">
    <location>
        <begin position="156"/>
        <end position="175"/>
    </location>
</feature>
<organism evidence="10 11">
    <name type="scientific">Mycobacterium tuberculosis</name>
    <dbReference type="NCBI Taxonomy" id="1773"/>
    <lineage>
        <taxon>Bacteria</taxon>
        <taxon>Bacillati</taxon>
        <taxon>Actinomycetota</taxon>
        <taxon>Actinomycetes</taxon>
        <taxon>Mycobacteriales</taxon>
        <taxon>Mycobacteriaceae</taxon>
        <taxon>Mycobacterium</taxon>
        <taxon>Mycobacterium tuberculosis complex</taxon>
    </lineage>
</organism>
<feature type="transmembrane region" description="Helical" evidence="9">
    <location>
        <begin position="360"/>
        <end position="384"/>
    </location>
</feature>
<dbReference type="AlphaFoldDB" id="A0A654ZPJ9"/>
<keyword evidence="3" id="KW-0808">Transferase</keyword>
<evidence type="ECO:0000256" key="5">
    <source>
        <dbReference type="ARBA" id="ARBA00022989"/>
    </source>
</evidence>
<proteinExistence type="inferred from homology"/>
<dbReference type="InterPro" id="IPR018584">
    <property type="entry name" value="GT87"/>
</dbReference>
<feature type="transmembrane region" description="Helical" evidence="9">
    <location>
        <begin position="102"/>
        <end position="119"/>
    </location>
</feature>
<keyword evidence="5 9" id="KW-1133">Transmembrane helix</keyword>
<comment type="subcellular location">
    <subcellularLocation>
        <location evidence="1">Cell membrane</location>
        <topology evidence="1">Multi-pass membrane protein</topology>
    </subcellularLocation>
</comment>
<evidence type="ECO:0000256" key="6">
    <source>
        <dbReference type="ARBA" id="ARBA00023136"/>
    </source>
</evidence>
<protein>
    <submittedName>
        <fullName evidence="10">Membrane protein of uncharacterized function</fullName>
    </submittedName>
</protein>
<keyword evidence="2" id="KW-1003">Cell membrane</keyword>
<dbReference type="Proteomes" id="UP000050164">
    <property type="component" value="Unassembled WGS sequence"/>
</dbReference>
<feature type="region of interest" description="Disordered" evidence="8">
    <location>
        <begin position="388"/>
        <end position="434"/>
    </location>
</feature>
<dbReference type="GO" id="GO:0005886">
    <property type="term" value="C:plasma membrane"/>
    <property type="evidence" value="ECO:0007669"/>
    <property type="project" value="UniProtKB-SubCell"/>
</dbReference>
<gene>
    <name evidence="10" type="ORF">ERS027659_00825</name>
</gene>
<evidence type="ECO:0000256" key="3">
    <source>
        <dbReference type="ARBA" id="ARBA00022679"/>
    </source>
</evidence>
<evidence type="ECO:0000256" key="2">
    <source>
        <dbReference type="ARBA" id="ARBA00022475"/>
    </source>
</evidence>
<evidence type="ECO:0000256" key="4">
    <source>
        <dbReference type="ARBA" id="ARBA00022692"/>
    </source>
</evidence>
<feature type="compositionally biased region" description="Polar residues" evidence="8">
    <location>
        <begin position="404"/>
        <end position="413"/>
    </location>
</feature>
<feature type="compositionally biased region" description="Basic and acidic residues" evidence="8">
    <location>
        <begin position="389"/>
        <end position="402"/>
    </location>
</feature>
<feature type="transmembrane region" description="Helical" evidence="9">
    <location>
        <begin position="52"/>
        <end position="71"/>
    </location>
</feature>
<sequence length="434" mass="45827">MVAAAGIQPNPADYLISLPADYQPTAVAAWAPARIPYAIFGLPSHWLGAPRLGLICYLVALTMAVISPAIWAARGARGLERVVIFVTLGAAAIPAWGVIDRGNSTGFVVPIALAYFVALSRQRWGLATITVILAVLVKPQFVVLGVVLLAARQWRWAGIGITGVVVSNIAAFLLWPRGFPGTIAQSIHGIIKFNSSFGGLRDPRNVSFGKALLLIPDSIKNYQSGKIPEGFLTGPRTQIGFAVLVIVVVAVLALGRRIPPVMVGIVLLATATFSPADVAFYYLVFVLPIAALVARDPNGPPGAGIFDQLAAHGDRRRAVGVCVSLAVALSIVNVAVPGQPFYVPLYGQLGAKGVVGTTPLVFTTVTWAPFLWLVTCVVIIVSYARKPARPHDSHNGPTRESDQDTAASTTSCLPNPVEESSPRGPGPICQNYTP</sequence>